<gene>
    <name evidence="2" type="ORF">SAMN06295960_3788</name>
</gene>
<dbReference type="PANTHER" id="PTHR13847:SF201">
    <property type="entry name" value="PUTATIBE OXIDOREDUCTASE"/>
    <property type="match status" value="1"/>
</dbReference>
<reference evidence="2 3" key="1">
    <citation type="submission" date="2017-04" db="EMBL/GenBank/DDBJ databases">
        <authorList>
            <person name="Afonso C.L."/>
            <person name="Miller P.J."/>
            <person name="Scott M.A."/>
            <person name="Spackman E."/>
            <person name="Goraichik I."/>
            <person name="Dimitrov K.M."/>
            <person name="Suarez D.L."/>
            <person name="Swayne D.E."/>
        </authorList>
    </citation>
    <scope>NUCLEOTIDE SEQUENCE [LARGE SCALE GENOMIC DNA]</scope>
    <source>
        <strain evidence="2 3">11</strain>
    </source>
</reference>
<proteinExistence type="predicted"/>
<dbReference type="InterPro" id="IPR036188">
    <property type="entry name" value="FAD/NAD-bd_sf"/>
</dbReference>
<dbReference type="AlphaFoldDB" id="A0A1X7LMJ9"/>
<dbReference type="Pfam" id="PF01266">
    <property type="entry name" value="DAO"/>
    <property type="match status" value="1"/>
</dbReference>
<dbReference type="PANTHER" id="PTHR13847">
    <property type="entry name" value="SARCOSINE DEHYDROGENASE-RELATED"/>
    <property type="match status" value="1"/>
</dbReference>
<dbReference type="InterPro" id="IPR006076">
    <property type="entry name" value="FAD-dep_OxRdtase"/>
</dbReference>
<dbReference type="EMBL" id="FXAZ01000005">
    <property type="protein sequence ID" value="SMG54573.1"/>
    <property type="molecule type" value="Genomic_DNA"/>
</dbReference>
<sequence length="410" mass="46407">MKLKSGTPGWPELTAATWSYSTLEQDLECEVLVVGAGMSGALISHELVSKGIHTVTVDKRQVGAGSTCANTGLLQFCNDKPLRACMHTFGRDNAVRFYTLCKQAVEKLSAIHDSLMTKVDFVPRSSLYLASTSEDVKEHREEYKLLQQHGFDVEWWDQAQIETAFGFVKPAAIVTHGDAEVNPYAFVHALFETSTKRYGLQLYEHTRIERREEHDQHIVLITDKGFRIKASHVVYAMGYETQEMKRDQNAVLESSFALVTKPVEGLEEAWPQRMLIWETARPYKYFRTTPDQRIVAGGFDFGSIIPEERERMLHHTTKRLESEIAALFPKLHPIEAEYSWSAVFGSTHDGYPMIGMHPKYPRSTFIEGYGGNGTVYCAIATDIIPALIKTGFHPDAHLFQFERPHYPSSP</sequence>
<evidence type="ECO:0000259" key="1">
    <source>
        <dbReference type="Pfam" id="PF01266"/>
    </source>
</evidence>
<evidence type="ECO:0000313" key="3">
    <source>
        <dbReference type="Proteomes" id="UP000193834"/>
    </source>
</evidence>
<feature type="domain" description="FAD dependent oxidoreductase" evidence="1">
    <location>
        <begin position="31"/>
        <end position="379"/>
    </location>
</feature>
<evidence type="ECO:0000313" key="2">
    <source>
        <dbReference type="EMBL" id="SMG54573.1"/>
    </source>
</evidence>
<protein>
    <submittedName>
        <fullName evidence="2">Glycine/D-amino acid oxidase</fullName>
    </submittedName>
</protein>
<organism evidence="2 3">
    <name type="scientific">Paenibacillus aquistagni</name>
    <dbReference type="NCBI Taxonomy" id="1852522"/>
    <lineage>
        <taxon>Bacteria</taxon>
        <taxon>Bacillati</taxon>
        <taxon>Bacillota</taxon>
        <taxon>Bacilli</taxon>
        <taxon>Bacillales</taxon>
        <taxon>Paenibacillaceae</taxon>
        <taxon>Paenibacillus</taxon>
    </lineage>
</organism>
<dbReference type="Proteomes" id="UP000193834">
    <property type="component" value="Unassembled WGS sequence"/>
</dbReference>
<accession>A0A1X7LMJ9</accession>
<dbReference type="Gene3D" id="3.30.9.10">
    <property type="entry name" value="D-Amino Acid Oxidase, subunit A, domain 2"/>
    <property type="match status" value="1"/>
</dbReference>
<name>A0A1X7LMJ9_9BACL</name>
<dbReference type="Gene3D" id="3.50.50.60">
    <property type="entry name" value="FAD/NAD(P)-binding domain"/>
    <property type="match status" value="1"/>
</dbReference>
<dbReference type="OrthoDB" id="571248at2"/>
<dbReference type="SUPFAM" id="SSF51905">
    <property type="entry name" value="FAD/NAD(P)-binding domain"/>
    <property type="match status" value="1"/>
</dbReference>
<keyword evidence="3" id="KW-1185">Reference proteome</keyword>
<dbReference type="RefSeq" id="WP_085496769.1">
    <property type="nucleotide sequence ID" value="NZ_FXAZ01000005.1"/>
</dbReference>
<dbReference type="GO" id="GO:0005737">
    <property type="term" value="C:cytoplasm"/>
    <property type="evidence" value="ECO:0007669"/>
    <property type="project" value="TreeGrafter"/>
</dbReference>
<dbReference type="STRING" id="1852522.SAMN06295960_3788"/>